<organism evidence="5 6">
    <name type="scientific">Thyridium curvatum</name>
    <dbReference type="NCBI Taxonomy" id="1093900"/>
    <lineage>
        <taxon>Eukaryota</taxon>
        <taxon>Fungi</taxon>
        <taxon>Dikarya</taxon>
        <taxon>Ascomycota</taxon>
        <taxon>Pezizomycotina</taxon>
        <taxon>Sordariomycetes</taxon>
        <taxon>Sordariomycetidae</taxon>
        <taxon>Thyridiales</taxon>
        <taxon>Thyridiaceae</taxon>
        <taxon>Thyridium</taxon>
    </lineage>
</organism>
<comment type="caution">
    <text evidence="5">The sequence shown here is derived from an EMBL/GenBank/DDBJ whole genome shotgun (WGS) entry which is preliminary data.</text>
</comment>
<dbReference type="Gene3D" id="3.40.50.720">
    <property type="entry name" value="NAD(P)-binding Rossmann-like Domain"/>
    <property type="match status" value="1"/>
</dbReference>
<dbReference type="OrthoDB" id="2735536at2759"/>
<proteinExistence type="inferred from homology"/>
<dbReference type="InterPro" id="IPR001509">
    <property type="entry name" value="Epimerase_deHydtase"/>
</dbReference>
<protein>
    <recommendedName>
        <fullName evidence="4">NAD-dependent epimerase/dehydratase domain-containing protein</fullName>
    </recommendedName>
</protein>
<dbReference type="GeneID" id="41970693"/>
<dbReference type="SUPFAM" id="SSF51735">
    <property type="entry name" value="NAD(P)-binding Rossmann-fold domains"/>
    <property type="match status" value="1"/>
</dbReference>
<evidence type="ECO:0000256" key="3">
    <source>
        <dbReference type="SAM" id="MobiDB-lite"/>
    </source>
</evidence>
<dbReference type="CDD" id="cd05227">
    <property type="entry name" value="AR_SDR_e"/>
    <property type="match status" value="1"/>
</dbReference>
<accession>A0A507BK91</accession>
<dbReference type="InterPro" id="IPR050425">
    <property type="entry name" value="NAD(P)_dehydrat-like"/>
</dbReference>
<evidence type="ECO:0000313" key="5">
    <source>
        <dbReference type="EMBL" id="TPX17128.1"/>
    </source>
</evidence>
<dbReference type="InterPro" id="IPR036291">
    <property type="entry name" value="NAD(P)-bd_dom_sf"/>
</dbReference>
<dbReference type="FunFam" id="3.40.50.720:FF:000191">
    <property type="entry name" value="Methylglyoxal reductase (NADPH-dependent)"/>
    <property type="match status" value="1"/>
</dbReference>
<sequence>MTKVLLTGGSGFIAAHILDQLLQKGHKVITTVRSEEKAEKIRKAHPGDDLEVVIVPDIAKPDAFDEVVKSPGIEVVLHTASPFHFNFDDPQTGLIDPALIGTTSILKAIARSAPSVKRVVITSSFAAIIHEDHLEDPNTVFSESSWNPVTIKDIHNSKATAYRASKKLAEEAAWTFVQDPANNVKFELATINPPLVIGPVAHYLNSLDSINTSNARVADCVTGKWKESGPAPTGAALNWIDVRDCALAHIKAGIELPEAGGKRLFTTAGSFCNRGIYEVIRRNFPEYADKLPSPDKKGGEMPPDDKRYSYDASETDKILGIDWIPFEKCIIDTVKSLKEVGA</sequence>
<dbReference type="AlphaFoldDB" id="A0A507BK91"/>
<dbReference type="InParanoid" id="A0A507BK91"/>
<evidence type="ECO:0000256" key="1">
    <source>
        <dbReference type="ARBA" id="ARBA00023002"/>
    </source>
</evidence>
<keyword evidence="6" id="KW-1185">Reference proteome</keyword>
<evidence type="ECO:0000256" key="2">
    <source>
        <dbReference type="ARBA" id="ARBA00023445"/>
    </source>
</evidence>
<gene>
    <name evidence="5" type="ORF">E0L32_003246</name>
</gene>
<comment type="similarity">
    <text evidence="2">Belongs to the NAD(P)-dependent epimerase/dehydratase family. Dihydroflavonol-4-reductase subfamily.</text>
</comment>
<dbReference type="Pfam" id="PF01370">
    <property type="entry name" value="Epimerase"/>
    <property type="match status" value="1"/>
</dbReference>
<keyword evidence="1" id="KW-0560">Oxidoreductase</keyword>
<reference evidence="5 6" key="1">
    <citation type="submission" date="2019-06" db="EMBL/GenBank/DDBJ databases">
        <title>Draft genome sequence of the filamentous fungus Phialemoniopsis curvata isolated from diesel fuel.</title>
        <authorList>
            <person name="Varaljay V.A."/>
            <person name="Lyon W.J."/>
            <person name="Crouch A.L."/>
            <person name="Drake C.E."/>
            <person name="Hollomon J.M."/>
            <person name="Nadeau L.J."/>
            <person name="Nunn H.S."/>
            <person name="Stevenson B.S."/>
            <person name="Bojanowski C.L."/>
            <person name="Crookes-Goodson W.J."/>
        </authorList>
    </citation>
    <scope>NUCLEOTIDE SEQUENCE [LARGE SCALE GENOMIC DNA]</scope>
    <source>
        <strain evidence="5 6">D216</strain>
    </source>
</reference>
<name>A0A507BK91_9PEZI</name>
<dbReference type="Proteomes" id="UP000319257">
    <property type="component" value="Unassembled WGS sequence"/>
</dbReference>
<dbReference type="FunCoup" id="A0A507BK91">
    <property type="interactions" value="252"/>
</dbReference>
<evidence type="ECO:0000259" key="4">
    <source>
        <dbReference type="Pfam" id="PF01370"/>
    </source>
</evidence>
<dbReference type="GO" id="GO:0016616">
    <property type="term" value="F:oxidoreductase activity, acting on the CH-OH group of donors, NAD or NADP as acceptor"/>
    <property type="evidence" value="ECO:0007669"/>
    <property type="project" value="TreeGrafter"/>
</dbReference>
<dbReference type="PANTHER" id="PTHR10366:SF564">
    <property type="entry name" value="STEROL-4-ALPHA-CARBOXYLATE 3-DEHYDROGENASE, DECARBOXYLATING"/>
    <property type="match status" value="1"/>
</dbReference>
<feature type="region of interest" description="Disordered" evidence="3">
    <location>
        <begin position="290"/>
        <end position="309"/>
    </location>
</feature>
<evidence type="ECO:0000313" key="6">
    <source>
        <dbReference type="Proteomes" id="UP000319257"/>
    </source>
</evidence>
<feature type="domain" description="NAD-dependent epimerase/dehydratase" evidence="4">
    <location>
        <begin position="4"/>
        <end position="252"/>
    </location>
</feature>
<dbReference type="STRING" id="1093900.A0A507BK91"/>
<dbReference type="EMBL" id="SKBQ01000014">
    <property type="protein sequence ID" value="TPX17128.1"/>
    <property type="molecule type" value="Genomic_DNA"/>
</dbReference>
<dbReference type="RefSeq" id="XP_030998839.1">
    <property type="nucleotide sequence ID" value="XM_031137525.1"/>
</dbReference>
<dbReference type="PANTHER" id="PTHR10366">
    <property type="entry name" value="NAD DEPENDENT EPIMERASE/DEHYDRATASE"/>
    <property type="match status" value="1"/>
</dbReference>